<gene>
    <name evidence="1" type="ORF">DJ69_12920</name>
</gene>
<evidence type="ECO:0000313" key="2">
    <source>
        <dbReference type="Proteomes" id="UP000222824"/>
    </source>
</evidence>
<organism evidence="1 2">
    <name type="scientific">Halorubrum persicum</name>
    <dbReference type="NCBI Taxonomy" id="1383844"/>
    <lineage>
        <taxon>Archaea</taxon>
        <taxon>Methanobacteriati</taxon>
        <taxon>Methanobacteriota</taxon>
        <taxon>Stenosarchaea group</taxon>
        <taxon>Halobacteria</taxon>
        <taxon>Halobacteriales</taxon>
        <taxon>Haloferacaceae</taxon>
        <taxon>Halorubrum</taxon>
    </lineage>
</organism>
<keyword evidence="2" id="KW-1185">Reference proteome</keyword>
<sequence>MFESVTDAEIEAAIAQKDDPDHEDAYTVEEIRDVLDKINGYIVNNWNLYQDAIDVDAQEIVHEDDGIMVLADHSGHFWNEQFNVMDLPDDEHGILQSIVVSLHHDAARANCDFSWSVVYPVVVEKPSAFRAGEQQVLREIARRTEEFGSVARAVDTLATETHGWNKSSWASLTGRNPSTVSRTTDN</sequence>
<reference evidence="1 2" key="1">
    <citation type="journal article" date="2014" name="Front. Microbiol.">
        <title>Population and genomic analysis of the genus Halorubrum.</title>
        <authorList>
            <person name="Fullmer M.S."/>
            <person name="Soucy S.M."/>
            <person name="Swithers K.S."/>
            <person name="Makkay A.M."/>
            <person name="Wheeler R."/>
            <person name="Ventosa A."/>
            <person name="Gogarten J.P."/>
            <person name="Papke R.T."/>
        </authorList>
    </citation>
    <scope>NUCLEOTIDE SEQUENCE [LARGE SCALE GENOMIC DNA]</scope>
    <source>
        <strain evidence="1 2">C49</strain>
    </source>
</reference>
<accession>A0A2G1WGX9</accession>
<proteinExistence type="predicted"/>
<comment type="caution">
    <text evidence="1">The sequence shown here is derived from an EMBL/GenBank/DDBJ whole genome shotgun (WGS) entry which is preliminary data.</text>
</comment>
<protein>
    <submittedName>
        <fullName evidence="1">Uncharacterized protein</fullName>
    </submittedName>
</protein>
<dbReference type="OrthoDB" id="385385at2157"/>
<dbReference type="AlphaFoldDB" id="A0A2G1WGX9"/>
<dbReference type="RefSeq" id="WP_099255993.1">
    <property type="nucleotide sequence ID" value="NZ_NHOA01000113.1"/>
</dbReference>
<dbReference type="EMBL" id="NHOA01000113">
    <property type="protein sequence ID" value="PHQ38247.1"/>
    <property type="molecule type" value="Genomic_DNA"/>
</dbReference>
<name>A0A2G1WGX9_9EURY</name>
<dbReference type="Proteomes" id="UP000222824">
    <property type="component" value="Unassembled WGS sequence"/>
</dbReference>
<evidence type="ECO:0000313" key="1">
    <source>
        <dbReference type="EMBL" id="PHQ38247.1"/>
    </source>
</evidence>